<organism evidence="1 2">
    <name type="scientific">Panagrolaimus sp. ES5</name>
    <dbReference type="NCBI Taxonomy" id="591445"/>
    <lineage>
        <taxon>Eukaryota</taxon>
        <taxon>Metazoa</taxon>
        <taxon>Ecdysozoa</taxon>
        <taxon>Nematoda</taxon>
        <taxon>Chromadorea</taxon>
        <taxon>Rhabditida</taxon>
        <taxon>Tylenchina</taxon>
        <taxon>Panagrolaimomorpha</taxon>
        <taxon>Panagrolaimoidea</taxon>
        <taxon>Panagrolaimidae</taxon>
        <taxon>Panagrolaimus</taxon>
    </lineage>
</organism>
<evidence type="ECO:0000313" key="1">
    <source>
        <dbReference type="Proteomes" id="UP000887579"/>
    </source>
</evidence>
<dbReference type="Proteomes" id="UP000887579">
    <property type="component" value="Unplaced"/>
</dbReference>
<sequence length="309" mass="35325">MKTQDEFVSSKNGEYSSHDAPKNQYNNLILNQNHHGLSLYPARSKSVTIDRNKTVRQNDSFENINTSTATKESKTSWKKFNKHSSTNYLNVYTNPKEEKQQLQRCKSQTLSLHIAAYENSNDNNGNDNGGNNKLPKKKSDILTKWNILKNVFSFGSPGKVQNSFEVPRQQQENERNEPEIMQFKQSQKLLNPNQADMNRNNNGAAFDAPPNVAQQRNVFDLQQPQIDNDDRQLQIDEHRPPLSINEIQPANDVELIQQQSFNELVQQQHDILQHENINNNSYIIESQVELVAPPPNKSGANSVTTSKKK</sequence>
<evidence type="ECO:0000313" key="2">
    <source>
        <dbReference type="WBParaSite" id="ES5_v2.g22091.t1"/>
    </source>
</evidence>
<dbReference type="WBParaSite" id="ES5_v2.g22091.t1">
    <property type="protein sequence ID" value="ES5_v2.g22091.t1"/>
    <property type="gene ID" value="ES5_v2.g22091"/>
</dbReference>
<proteinExistence type="predicted"/>
<accession>A0AC34FXN0</accession>
<protein>
    <submittedName>
        <fullName evidence="2">Uncharacterized protein</fullName>
    </submittedName>
</protein>
<name>A0AC34FXN0_9BILA</name>
<reference evidence="2" key="1">
    <citation type="submission" date="2022-11" db="UniProtKB">
        <authorList>
            <consortium name="WormBaseParasite"/>
        </authorList>
    </citation>
    <scope>IDENTIFICATION</scope>
</reference>